<proteinExistence type="predicted"/>
<organism evidence="1 2">
    <name type="scientific">Romanomermis culicivorax</name>
    <name type="common">Nematode worm</name>
    <dbReference type="NCBI Taxonomy" id="13658"/>
    <lineage>
        <taxon>Eukaryota</taxon>
        <taxon>Metazoa</taxon>
        <taxon>Ecdysozoa</taxon>
        <taxon>Nematoda</taxon>
        <taxon>Enoplea</taxon>
        <taxon>Dorylaimia</taxon>
        <taxon>Mermithida</taxon>
        <taxon>Mermithoidea</taxon>
        <taxon>Mermithidae</taxon>
        <taxon>Romanomermis</taxon>
    </lineage>
</organism>
<evidence type="ECO:0000313" key="1">
    <source>
        <dbReference type="Proteomes" id="UP000887565"/>
    </source>
</evidence>
<sequence length="105" mass="11982">MGIGKLKQFLLSKFDEGISLKQKLDAEMISRLMHKNGQFSKDELQASGHKKQVPVVKTKEHTMIMLKQTILPECINCPKVSVNIFHTEQSKKASPHISCMKFRTQ</sequence>
<keyword evidence="1" id="KW-1185">Reference proteome</keyword>
<dbReference type="Proteomes" id="UP000887565">
    <property type="component" value="Unplaced"/>
</dbReference>
<name>A0A915KPB4_ROMCU</name>
<reference evidence="2" key="1">
    <citation type="submission" date="2022-11" db="UniProtKB">
        <authorList>
            <consortium name="WormBaseParasite"/>
        </authorList>
    </citation>
    <scope>IDENTIFICATION</scope>
</reference>
<dbReference type="AlphaFoldDB" id="A0A915KPB4"/>
<accession>A0A915KPB4</accession>
<dbReference type="WBParaSite" id="nRc.2.0.1.t40707-RA">
    <property type="protein sequence ID" value="nRc.2.0.1.t40707-RA"/>
    <property type="gene ID" value="nRc.2.0.1.g40707"/>
</dbReference>
<protein>
    <submittedName>
        <fullName evidence="2">Uncharacterized protein</fullName>
    </submittedName>
</protein>
<evidence type="ECO:0000313" key="2">
    <source>
        <dbReference type="WBParaSite" id="nRc.2.0.1.t40707-RA"/>
    </source>
</evidence>